<keyword evidence="2" id="KW-1185">Reference proteome</keyword>
<proteinExistence type="predicted"/>
<dbReference type="KEGG" id="mbah:HYN46_05870"/>
<gene>
    <name evidence="1" type="ORF">HYN46_05870</name>
</gene>
<dbReference type="EMBL" id="CP031222">
    <property type="protein sequence ID" value="AXI02400.1"/>
    <property type="molecule type" value="Genomic_DNA"/>
</dbReference>
<reference evidence="1 2" key="1">
    <citation type="submission" date="2018-07" db="EMBL/GenBank/DDBJ databases">
        <title>Genome sequencing of Moraxellaceae gen. HYN0046.</title>
        <authorList>
            <person name="Kim M."/>
            <person name="Yi H."/>
        </authorList>
    </citation>
    <scope>NUCLEOTIDE SEQUENCE [LARGE SCALE GENOMIC DNA]</scope>
    <source>
        <strain evidence="1 2">HYN0046</strain>
    </source>
</reference>
<dbReference type="OrthoDB" id="9928235at2"/>
<accession>A0A345P541</accession>
<name>A0A345P541_9GAMM</name>
<dbReference type="Proteomes" id="UP000253940">
    <property type="component" value="Chromosome"/>
</dbReference>
<dbReference type="AlphaFoldDB" id="A0A345P541"/>
<sequence>MALLLINNLIASPGEDHAAAYAFFVGQEIVLLQGDNKGLFCDFETKKGGFLYLILPYETPASLKGQETYLRQLITEAFICLGQSKSNQFITYDHIEVLFDQQYTPRNSPR</sequence>
<evidence type="ECO:0000313" key="2">
    <source>
        <dbReference type="Proteomes" id="UP000253940"/>
    </source>
</evidence>
<organism evidence="1 2">
    <name type="scientific">Aquirhabdus parva</name>
    <dbReference type="NCBI Taxonomy" id="2283318"/>
    <lineage>
        <taxon>Bacteria</taxon>
        <taxon>Pseudomonadati</taxon>
        <taxon>Pseudomonadota</taxon>
        <taxon>Gammaproteobacteria</taxon>
        <taxon>Moraxellales</taxon>
        <taxon>Moraxellaceae</taxon>
        <taxon>Aquirhabdus</taxon>
    </lineage>
</organism>
<protein>
    <submittedName>
        <fullName evidence="1">Uncharacterized protein</fullName>
    </submittedName>
</protein>
<evidence type="ECO:0000313" key="1">
    <source>
        <dbReference type="EMBL" id="AXI02400.1"/>
    </source>
</evidence>